<reference evidence="2 3" key="1">
    <citation type="submission" date="2016-06" db="EMBL/GenBank/DDBJ databases">
        <authorList>
            <person name="Olsen C.W."/>
            <person name="Carey S."/>
            <person name="Hinshaw L."/>
            <person name="Karasin A.I."/>
        </authorList>
    </citation>
    <scope>NUCLEOTIDE SEQUENCE [LARGE SCALE GENOMIC DNA]</scope>
    <source>
        <strain evidence="2 3">LZ-22</strain>
    </source>
</reference>
<dbReference type="CDD" id="cd04301">
    <property type="entry name" value="NAT_SF"/>
    <property type="match status" value="1"/>
</dbReference>
<dbReference type="Pfam" id="PF13302">
    <property type="entry name" value="Acetyltransf_3"/>
    <property type="match status" value="1"/>
</dbReference>
<dbReference type="EMBL" id="FMYF01000002">
    <property type="protein sequence ID" value="SDB80380.1"/>
    <property type="molecule type" value="Genomic_DNA"/>
</dbReference>
<dbReference type="PANTHER" id="PTHR43792:SF1">
    <property type="entry name" value="N-ACETYLTRANSFERASE DOMAIN-CONTAINING PROTEIN"/>
    <property type="match status" value="1"/>
</dbReference>
<dbReference type="InterPro" id="IPR016181">
    <property type="entry name" value="Acyl_CoA_acyltransferase"/>
</dbReference>
<dbReference type="OrthoDB" id="3533156at2"/>
<feature type="domain" description="N-acetyltransferase" evidence="1">
    <location>
        <begin position="15"/>
        <end position="175"/>
    </location>
</feature>
<organism evidence="2 3">
    <name type="scientific">Raineyella antarctica</name>
    <dbReference type="NCBI Taxonomy" id="1577474"/>
    <lineage>
        <taxon>Bacteria</taxon>
        <taxon>Bacillati</taxon>
        <taxon>Actinomycetota</taxon>
        <taxon>Actinomycetes</taxon>
        <taxon>Propionibacteriales</taxon>
        <taxon>Propionibacteriaceae</taxon>
        <taxon>Raineyella</taxon>
    </lineage>
</organism>
<evidence type="ECO:0000313" key="3">
    <source>
        <dbReference type="Proteomes" id="UP000199086"/>
    </source>
</evidence>
<sequence>MAAPHACLTFITDRLVLRPLVYADLDRVSELFAVPTVARELGLDARTLMAAKDRLRRCEAHWDRYGYGPSGLVERSTGVFVGLAGLVRNEERDELGIEFSITPDRRGRGYATEALRAWIAWAASRRLADHLVTTVPEHHTAMPQTLERLGFVADPDPVLDGAAERGRVRWCLDLSLVGS</sequence>
<dbReference type="InterPro" id="IPR051531">
    <property type="entry name" value="N-acetyltransferase"/>
</dbReference>
<dbReference type="PROSITE" id="PS51186">
    <property type="entry name" value="GNAT"/>
    <property type="match status" value="1"/>
</dbReference>
<keyword evidence="2" id="KW-0808">Transferase</keyword>
<proteinExistence type="predicted"/>
<dbReference type="SUPFAM" id="SSF55729">
    <property type="entry name" value="Acyl-CoA N-acyltransferases (Nat)"/>
    <property type="match status" value="1"/>
</dbReference>
<keyword evidence="3" id="KW-1185">Reference proteome</keyword>
<dbReference type="PANTHER" id="PTHR43792">
    <property type="entry name" value="GNAT FAMILY, PUTATIVE (AFU_ORTHOLOGUE AFUA_3G00765)-RELATED-RELATED"/>
    <property type="match status" value="1"/>
</dbReference>
<dbReference type="Proteomes" id="UP000199086">
    <property type="component" value="Unassembled WGS sequence"/>
</dbReference>
<dbReference type="Gene3D" id="3.40.630.30">
    <property type="match status" value="1"/>
</dbReference>
<evidence type="ECO:0000259" key="1">
    <source>
        <dbReference type="PROSITE" id="PS51186"/>
    </source>
</evidence>
<protein>
    <submittedName>
        <fullName evidence="2">Protein N-acetyltransferase, RimJ/RimL family</fullName>
    </submittedName>
</protein>
<dbReference type="InterPro" id="IPR000182">
    <property type="entry name" value="GNAT_dom"/>
</dbReference>
<dbReference type="GO" id="GO:0016747">
    <property type="term" value="F:acyltransferase activity, transferring groups other than amino-acyl groups"/>
    <property type="evidence" value="ECO:0007669"/>
    <property type="project" value="InterPro"/>
</dbReference>
<dbReference type="STRING" id="1577474.GA0111570_102170"/>
<evidence type="ECO:0000313" key="2">
    <source>
        <dbReference type="EMBL" id="SDB80380.1"/>
    </source>
</evidence>
<dbReference type="RefSeq" id="WP_092606338.1">
    <property type="nucleotide sequence ID" value="NZ_FMYF01000002.1"/>
</dbReference>
<name>A0A1G6GEH7_9ACTN</name>
<gene>
    <name evidence="2" type="ORF">GA0111570_102170</name>
</gene>
<dbReference type="AlphaFoldDB" id="A0A1G6GEH7"/>
<accession>A0A1G6GEH7</accession>